<dbReference type="EMBL" id="AWSE01000090">
    <property type="protein sequence ID" value="ERH23565.1"/>
    <property type="molecule type" value="Genomic_DNA"/>
</dbReference>
<evidence type="ECO:0000313" key="1">
    <source>
        <dbReference type="EMBL" id="ERH23565.1"/>
    </source>
</evidence>
<protein>
    <submittedName>
        <fullName evidence="1">Uncharacterized protein</fullName>
    </submittedName>
</protein>
<gene>
    <name evidence="1" type="ORF">HMPREF1979_01749</name>
</gene>
<dbReference type="AlphaFoldDB" id="U1Q6T1"/>
<dbReference type="Proteomes" id="UP000016536">
    <property type="component" value="Unassembled WGS sequence"/>
</dbReference>
<reference evidence="1 2" key="1">
    <citation type="submission" date="2013-08" db="EMBL/GenBank/DDBJ databases">
        <authorList>
            <person name="Weinstock G."/>
            <person name="Sodergren E."/>
            <person name="Wylie T."/>
            <person name="Fulton L."/>
            <person name="Fulton R."/>
            <person name="Fronick C."/>
            <person name="O'Laughlin M."/>
            <person name="Godfrey J."/>
            <person name="Miner T."/>
            <person name="Herter B."/>
            <person name="Appelbaum E."/>
            <person name="Cordes M."/>
            <person name="Lek S."/>
            <person name="Wollam A."/>
            <person name="Pepin K.H."/>
            <person name="Palsikar V.B."/>
            <person name="Mitreva M."/>
            <person name="Wilson R.K."/>
        </authorList>
    </citation>
    <scope>NUCLEOTIDE SEQUENCE [LARGE SCALE GENOMIC DNA]</scope>
    <source>
        <strain evidence="1 2">F0542</strain>
    </source>
</reference>
<dbReference type="PATRIC" id="fig|1321818.3.peg.1472"/>
<keyword evidence="2" id="KW-1185">Reference proteome</keyword>
<sequence length="95" mass="10611">MVWSLAGTGRTAVASWRHGTHSGDRYPWTIRDRRVKIVFKPRNYSGSETEAGFVRSHSTSSSRMIDIPSFHRCHGGHRVADDLREQCSRGGPAAT</sequence>
<accession>U1Q6T1</accession>
<organism evidence="1 2">
    <name type="scientific">Actinomyces johnsonii F0542</name>
    <dbReference type="NCBI Taxonomy" id="1321818"/>
    <lineage>
        <taxon>Bacteria</taxon>
        <taxon>Bacillati</taxon>
        <taxon>Actinomycetota</taxon>
        <taxon>Actinomycetes</taxon>
        <taxon>Actinomycetales</taxon>
        <taxon>Actinomycetaceae</taxon>
        <taxon>Actinomyces</taxon>
    </lineage>
</organism>
<comment type="caution">
    <text evidence="1">The sequence shown here is derived from an EMBL/GenBank/DDBJ whole genome shotgun (WGS) entry which is preliminary data.</text>
</comment>
<evidence type="ECO:0000313" key="2">
    <source>
        <dbReference type="Proteomes" id="UP000016536"/>
    </source>
</evidence>
<name>U1Q6T1_9ACTO</name>
<proteinExistence type="predicted"/>
<dbReference type="HOGENOM" id="CLU_2366558_0_0_11"/>